<evidence type="ECO:0000313" key="2">
    <source>
        <dbReference type="Proteomes" id="UP001151760"/>
    </source>
</evidence>
<organism evidence="1 2">
    <name type="scientific">Tanacetum coccineum</name>
    <dbReference type="NCBI Taxonomy" id="301880"/>
    <lineage>
        <taxon>Eukaryota</taxon>
        <taxon>Viridiplantae</taxon>
        <taxon>Streptophyta</taxon>
        <taxon>Embryophyta</taxon>
        <taxon>Tracheophyta</taxon>
        <taxon>Spermatophyta</taxon>
        <taxon>Magnoliopsida</taxon>
        <taxon>eudicotyledons</taxon>
        <taxon>Gunneridae</taxon>
        <taxon>Pentapetalae</taxon>
        <taxon>asterids</taxon>
        <taxon>campanulids</taxon>
        <taxon>Asterales</taxon>
        <taxon>Asteraceae</taxon>
        <taxon>Asteroideae</taxon>
        <taxon>Anthemideae</taxon>
        <taxon>Anthemidinae</taxon>
        <taxon>Tanacetum</taxon>
    </lineage>
</organism>
<name>A0ABQ4XSP9_9ASTR</name>
<comment type="caution">
    <text evidence="1">The sequence shown here is derived from an EMBL/GenBank/DDBJ whole genome shotgun (WGS) entry which is preliminary data.</text>
</comment>
<sequence>MAREEGPRESFDELMDTPLDFSAFMMNRLKIDTLTPELLAGPTFELMKGTCKSLVELEYFFEEVYKATTDQLDWHNPEGQQYPHDLRKPLPLIPNSRGRQVIPFDHFINNDLAYLSGGVSSRTYATSVIKTKAADYGHIKWIEDLVPNTIWSEVPVNYDKHALWGISHWGCKHQQFYGFAANREFACDVYSKRRIITEGDFKWLRLHDIEDMLILLVQGKLTNLNVEDRLAFGVSLRMFTRSIVIQRRVKDLQLVMDPVTLSTTLPGHSRCSRSHSRQAKEQDQDLKSMITTSNHKLMIEVKDYELKTKVEALVPSCFVIFDLEPLSLSFNFFEHEHVVMNSTPAEGRHHHLHFMYPEIKQLAIKRVDSKNLLDRVSSLRSKDLYSSEVLCEYQGNRLDRISKKLLSSQSQKPLGD</sequence>
<evidence type="ECO:0000313" key="1">
    <source>
        <dbReference type="EMBL" id="GJS67743.1"/>
    </source>
</evidence>
<reference evidence="1" key="2">
    <citation type="submission" date="2022-01" db="EMBL/GenBank/DDBJ databases">
        <authorList>
            <person name="Yamashiro T."/>
            <person name="Shiraishi A."/>
            <person name="Satake H."/>
            <person name="Nakayama K."/>
        </authorList>
    </citation>
    <scope>NUCLEOTIDE SEQUENCE</scope>
</reference>
<dbReference type="EMBL" id="BQNB010009740">
    <property type="protein sequence ID" value="GJS67743.1"/>
    <property type="molecule type" value="Genomic_DNA"/>
</dbReference>
<accession>A0ABQ4XSP9</accession>
<protein>
    <submittedName>
        <fullName evidence="1">Uncharacterized protein</fullName>
    </submittedName>
</protein>
<gene>
    <name evidence="1" type="ORF">Tco_0682308</name>
</gene>
<proteinExistence type="predicted"/>
<reference evidence="1" key="1">
    <citation type="journal article" date="2022" name="Int. J. Mol. Sci.">
        <title>Draft Genome of Tanacetum Coccineum: Genomic Comparison of Closely Related Tanacetum-Family Plants.</title>
        <authorList>
            <person name="Yamashiro T."/>
            <person name="Shiraishi A."/>
            <person name="Nakayama K."/>
            <person name="Satake H."/>
        </authorList>
    </citation>
    <scope>NUCLEOTIDE SEQUENCE</scope>
</reference>
<keyword evidence="2" id="KW-1185">Reference proteome</keyword>
<dbReference type="Proteomes" id="UP001151760">
    <property type="component" value="Unassembled WGS sequence"/>
</dbReference>